<dbReference type="KEGG" id="pfy:PFICI_03304"/>
<dbReference type="InParanoid" id="W3XH13"/>
<evidence type="ECO:0000313" key="4">
    <source>
        <dbReference type="EMBL" id="ETS85279.1"/>
    </source>
</evidence>
<dbReference type="GO" id="GO:0016491">
    <property type="term" value="F:oxidoreductase activity"/>
    <property type="evidence" value="ECO:0007669"/>
    <property type="project" value="UniProtKB-KW"/>
</dbReference>
<feature type="transmembrane region" description="Helical" evidence="2">
    <location>
        <begin position="129"/>
        <end position="148"/>
    </location>
</feature>
<evidence type="ECO:0008006" key="6">
    <source>
        <dbReference type="Google" id="ProtNLM"/>
    </source>
</evidence>
<dbReference type="Gene3D" id="3.30.360.10">
    <property type="entry name" value="Dihydrodipicolinate Reductase, domain 2"/>
    <property type="match status" value="1"/>
</dbReference>
<accession>W3XH13</accession>
<dbReference type="EMBL" id="KI912110">
    <property type="protein sequence ID" value="ETS85279.1"/>
    <property type="molecule type" value="Genomic_DNA"/>
</dbReference>
<sequence length="511" mass="55863">MGVVALVLGLLPTVFMLIGPEPEDISLLAFRRPILAAFLAISLPSFPISIVSTSSTALLRQPIGLPFQPWFPANTPTWGKALLSACEYALAGAAVANMVFTVYQLAFWAISVSTIAIQSGVLPSTYGPFMWLGINLVVQAIGFWVFYLRYERGPDLSGNGSTGCWLSRELTPCIYGQPMRLRFAEDTYLCMILSSFLTIGAVVLLVFTTMVLAGQIFISLGDAVAIVGRNHEQGGSALKFRRAEYKRSFLLMEGMWTRYFPLSTYVRDITSSGRLGTLQRIMSEHSLAYVDLAPDHIMVNPDLAGGILLDGGVYSLFWVFQAVYHAKDFQSRPRPVTHSFCSKYASTGVDAMTTILMEFPRAEKYGGPVHAVASTSLSLSIDAVAMNAGCEMPNIRIQGTMGEVQIFPPAYRPTKTRLILKDGTVKEKSWPQPGPGVGSGWYNGYGSTIHPEGEGHGLFWEADEAGRAICGGQKDRLSRDLEESILVLEIMDQVRAKAGLAYPKAVESTEY</sequence>
<evidence type="ECO:0000313" key="5">
    <source>
        <dbReference type="Proteomes" id="UP000030651"/>
    </source>
</evidence>
<feature type="chain" id="PRO_5004835081" description="Gfo/Idh/MocA-like oxidoreductase C-terminal domain-containing protein" evidence="3">
    <location>
        <begin position="17"/>
        <end position="511"/>
    </location>
</feature>
<feature type="transmembrane region" description="Helical" evidence="2">
    <location>
        <begin position="32"/>
        <end position="51"/>
    </location>
</feature>
<organism evidence="4 5">
    <name type="scientific">Pestalotiopsis fici (strain W106-1 / CGMCC3.15140)</name>
    <dbReference type="NCBI Taxonomy" id="1229662"/>
    <lineage>
        <taxon>Eukaryota</taxon>
        <taxon>Fungi</taxon>
        <taxon>Dikarya</taxon>
        <taxon>Ascomycota</taxon>
        <taxon>Pezizomycotina</taxon>
        <taxon>Sordariomycetes</taxon>
        <taxon>Xylariomycetidae</taxon>
        <taxon>Amphisphaeriales</taxon>
        <taxon>Sporocadaceae</taxon>
        <taxon>Pestalotiopsis</taxon>
    </lineage>
</organism>
<proteinExistence type="predicted"/>
<feature type="transmembrane region" description="Helical" evidence="2">
    <location>
        <begin position="188"/>
        <end position="213"/>
    </location>
</feature>
<feature type="transmembrane region" description="Helical" evidence="2">
    <location>
        <begin position="88"/>
        <end position="117"/>
    </location>
</feature>
<dbReference type="OrthoDB" id="2129491at2759"/>
<dbReference type="HOGENOM" id="CLU_533282_0_0_1"/>
<dbReference type="RefSeq" id="XP_007830076.1">
    <property type="nucleotide sequence ID" value="XM_007831885.1"/>
</dbReference>
<evidence type="ECO:0000256" key="1">
    <source>
        <dbReference type="ARBA" id="ARBA00023002"/>
    </source>
</evidence>
<dbReference type="SUPFAM" id="SSF55347">
    <property type="entry name" value="Glyceraldehyde-3-phosphate dehydrogenase-like, C-terminal domain"/>
    <property type="match status" value="1"/>
</dbReference>
<keyword evidence="1" id="KW-0560">Oxidoreductase</keyword>
<keyword evidence="2" id="KW-1133">Transmembrane helix</keyword>
<dbReference type="STRING" id="1229662.W3XH13"/>
<protein>
    <recommendedName>
        <fullName evidence="6">Gfo/Idh/MocA-like oxidoreductase C-terminal domain-containing protein</fullName>
    </recommendedName>
</protein>
<keyword evidence="2" id="KW-0472">Membrane</keyword>
<feature type="signal peptide" evidence="3">
    <location>
        <begin position="1"/>
        <end position="16"/>
    </location>
</feature>
<keyword evidence="3" id="KW-0732">Signal</keyword>
<keyword evidence="2" id="KW-0812">Transmembrane</keyword>
<dbReference type="PANTHER" id="PTHR22604:SF115">
    <property type="entry name" value="DIHYDRODIOL DEHYDROGENASE, PUTATIVE (AFU_ORTHOLOGUE AFUA_1G07520)-RELATED"/>
    <property type="match status" value="1"/>
</dbReference>
<dbReference type="AlphaFoldDB" id="W3XH13"/>
<dbReference type="InterPro" id="IPR050984">
    <property type="entry name" value="Gfo/Idh/MocA_domain"/>
</dbReference>
<reference evidence="5" key="1">
    <citation type="journal article" date="2015" name="BMC Genomics">
        <title>Genomic and transcriptomic analysis of the endophytic fungus Pestalotiopsis fici reveals its lifestyle and high potential for synthesis of natural products.</title>
        <authorList>
            <person name="Wang X."/>
            <person name="Zhang X."/>
            <person name="Liu L."/>
            <person name="Xiang M."/>
            <person name="Wang W."/>
            <person name="Sun X."/>
            <person name="Che Y."/>
            <person name="Guo L."/>
            <person name="Liu G."/>
            <person name="Guo L."/>
            <person name="Wang C."/>
            <person name="Yin W.B."/>
            <person name="Stadler M."/>
            <person name="Zhang X."/>
            <person name="Liu X."/>
        </authorList>
    </citation>
    <scope>NUCLEOTIDE SEQUENCE [LARGE SCALE GENOMIC DNA]</scope>
    <source>
        <strain evidence="5">W106-1 / CGMCC3.15140</strain>
    </source>
</reference>
<name>W3XH13_PESFW</name>
<keyword evidence="5" id="KW-1185">Reference proteome</keyword>
<gene>
    <name evidence="4" type="ORF">PFICI_03304</name>
</gene>
<evidence type="ECO:0000256" key="3">
    <source>
        <dbReference type="SAM" id="SignalP"/>
    </source>
</evidence>
<dbReference type="PANTHER" id="PTHR22604">
    <property type="entry name" value="OXIDOREDUCTASES"/>
    <property type="match status" value="1"/>
</dbReference>
<dbReference type="Proteomes" id="UP000030651">
    <property type="component" value="Unassembled WGS sequence"/>
</dbReference>
<dbReference type="eggNOG" id="KOG2741">
    <property type="taxonomic scope" value="Eukaryota"/>
</dbReference>
<evidence type="ECO:0000256" key="2">
    <source>
        <dbReference type="SAM" id="Phobius"/>
    </source>
</evidence>
<dbReference type="GeneID" id="19268317"/>